<dbReference type="AlphaFoldDB" id="A0A812QXS3"/>
<evidence type="ECO:0000313" key="2">
    <source>
        <dbReference type="Proteomes" id="UP000604046"/>
    </source>
</evidence>
<reference evidence="1" key="1">
    <citation type="submission" date="2021-02" db="EMBL/GenBank/DDBJ databases">
        <authorList>
            <person name="Dougan E. K."/>
            <person name="Rhodes N."/>
            <person name="Thang M."/>
            <person name="Chan C."/>
        </authorList>
    </citation>
    <scope>NUCLEOTIDE SEQUENCE</scope>
</reference>
<organism evidence="1 2">
    <name type="scientific">Symbiodinium natans</name>
    <dbReference type="NCBI Taxonomy" id="878477"/>
    <lineage>
        <taxon>Eukaryota</taxon>
        <taxon>Sar</taxon>
        <taxon>Alveolata</taxon>
        <taxon>Dinophyceae</taxon>
        <taxon>Suessiales</taxon>
        <taxon>Symbiodiniaceae</taxon>
        <taxon>Symbiodinium</taxon>
    </lineage>
</organism>
<gene>
    <name evidence="1" type="ORF">SNAT2548_LOCUS22211</name>
</gene>
<accession>A0A812QXS3</accession>
<proteinExistence type="predicted"/>
<sequence>MLGISYPARGNFVKDASWHLAWCADYYKSQEHVRIKAEIHEAVNAKGGVVVPFWTPRALIKWLNTRADVPYAMLTDVEVLDTFVKAIASSGKNRPLRKPLHIFVFRYSADASDALRHLPSFHQKGTSVQFNEAGFRELASQCVLLVLGLR</sequence>
<keyword evidence="2" id="KW-1185">Reference proteome</keyword>
<dbReference type="EMBL" id="CAJNDS010002279">
    <property type="protein sequence ID" value="CAE7408328.1"/>
    <property type="molecule type" value="Genomic_DNA"/>
</dbReference>
<protein>
    <submittedName>
        <fullName evidence="1">Uncharacterized protein</fullName>
    </submittedName>
</protein>
<dbReference type="Proteomes" id="UP000604046">
    <property type="component" value="Unassembled WGS sequence"/>
</dbReference>
<evidence type="ECO:0000313" key="1">
    <source>
        <dbReference type="EMBL" id="CAE7408328.1"/>
    </source>
</evidence>
<dbReference type="OrthoDB" id="418241at2759"/>
<comment type="caution">
    <text evidence="1">The sequence shown here is derived from an EMBL/GenBank/DDBJ whole genome shotgun (WGS) entry which is preliminary data.</text>
</comment>
<name>A0A812QXS3_9DINO</name>